<feature type="binding site" evidence="13">
    <location>
        <position position="145"/>
    </location>
    <ligand>
        <name>Zn(2+)</name>
        <dbReference type="ChEBI" id="CHEBI:29105"/>
        <note>catalytic</note>
    </ligand>
</feature>
<dbReference type="InterPro" id="IPR001258">
    <property type="entry name" value="NHL_repeat"/>
</dbReference>
<evidence type="ECO:0000256" key="10">
    <source>
        <dbReference type="ARBA" id="ARBA00023180"/>
    </source>
</evidence>
<protein>
    <recommendedName>
        <fullName evidence="3">peptidylamidoglycolate lyase</fullName>
        <ecNumber evidence="3">4.3.2.5</ecNumber>
    </recommendedName>
</protein>
<dbReference type="CDD" id="cd14958">
    <property type="entry name" value="NHL_PAL_like"/>
    <property type="match status" value="1"/>
</dbReference>
<dbReference type="SUPFAM" id="SSF101898">
    <property type="entry name" value="NHL repeat"/>
    <property type="match status" value="1"/>
</dbReference>
<keyword evidence="9 14" id="KW-1015">Disulfide bond</keyword>
<evidence type="ECO:0000256" key="2">
    <source>
        <dbReference type="ARBA" id="ARBA00004613"/>
    </source>
</evidence>
<feature type="binding site" evidence="12">
    <location>
        <position position="94"/>
    </location>
    <ligand>
        <name>a protein</name>
        <dbReference type="ChEBI" id="CHEBI:16541"/>
    </ligand>
    <ligandPart>
        <name>C-terminal Xaa-(2S)-2-hydroxyglycine residue</name>
        <dbReference type="ChEBI" id="CHEBI:142768"/>
    </ligandPart>
</feature>
<dbReference type="InterPro" id="IPR011042">
    <property type="entry name" value="6-blade_b-propeller_TolB-like"/>
</dbReference>
<dbReference type="AlphaFoldDB" id="A0A1I7S120"/>
<comment type="cofactor">
    <cofactor evidence="13">
        <name>Zn(2+)</name>
        <dbReference type="ChEBI" id="CHEBI:29105"/>
    </cofactor>
    <text evidence="13">Binds one Zn(2+) ion per subunit.</text>
</comment>
<keyword evidence="6 16" id="KW-0732">Signal</keyword>
<evidence type="ECO:0000256" key="16">
    <source>
        <dbReference type="SAM" id="SignalP"/>
    </source>
</evidence>
<dbReference type="PANTHER" id="PTHR10680">
    <property type="entry name" value="PEPTIDYL-GLYCINE ALPHA-AMIDATING MONOOXYGENASE"/>
    <property type="match status" value="1"/>
</dbReference>
<reference evidence="17" key="2">
    <citation type="submission" date="2020-09" db="EMBL/GenBank/DDBJ databases">
        <authorList>
            <person name="Kikuchi T."/>
        </authorList>
    </citation>
    <scope>NUCLEOTIDE SEQUENCE</scope>
    <source>
        <strain evidence="17">Ka4C1</strain>
    </source>
</reference>
<dbReference type="GO" id="GO:0005576">
    <property type="term" value="C:extracellular region"/>
    <property type="evidence" value="ECO:0007669"/>
    <property type="project" value="UniProtKB-SubCell"/>
</dbReference>
<evidence type="ECO:0000256" key="3">
    <source>
        <dbReference type="ARBA" id="ARBA00012343"/>
    </source>
</evidence>
<evidence type="ECO:0000256" key="13">
    <source>
        <dbReference type="PIRSR" id="PIRSR600720-2"/>
    </source>
</evidence>
<feature type="binding site" evidence="13">
    <location>
        <position position="147"/>
    </location>
    <ligand>
        <name>Ca(2+)</name>
        <dbReference type="ChEBI" id="CHEBI:29108"/>
        <note>structural</note>
    </ligand>
</feature>
<dbReference type="PANTHER" id="PTHR10680:SF36">
    <property type="entry name" value="PEPTIDYL-ALPHA-HYDROXYGLYCINE ALPHA-AMIDATING LYASE 1"/>
    <property type="match status" value="1"/>
</dbReference>
<evidence type="ECO:0000313" key="18">
    <source>
        <dbReference type="Proteomes" id="UP000095284"/>
    </source>
</evidence>
<organism evidence="18 20">
    <name type="scientific">Bursaphelenchus xylophilus</name>
    <name type="common">Pinewood nematode worm</name>
    <name type="synonym">Aphelenchoides xylophilus</name>
    <dbReference type="NCBI Taxonomy" id="6326"/>
    <lineage>
        <taxon>Eukaryota</taxon>
        <taxon>Metazoa</taxon>
        <taxon>Ecdysozoa</taxon>
        <taxon>Nematoda</taxon>
        <taxon>Chromadorea</taxon>
        <taxon>Rhabditida</taxon>
        <taxon>Tylenchina</taxon>
        <taxon>Tylenchomorpha</taxon>
        <taxon>Aphelenchoidea</taxon>
        <taxon>Aphelenchoididae</taxon>
        <taxon>Bursaphelenchus</taxon>
    </lineage>
</organism>
<feature type="repeat" description="NHL" evidence="15">
    <location>
        <begin position="234"/>
        <end position="274"/>
    </location>
</feature>
<dbReference type="WBParaSite" id="BXY_0669500.1">
    <property type="protein sequence ID" value="BXY_0669500.1"/>
    <property type="gene ID" value="BXY_0669500"/>
</dbReference>
<dbReference type="GO" id="GO:0004598">
    <property type="term" value="F:peptidylamidoglycolate lyase activity"/>
    <property type="evidence" value="ECO:0007669"/>
    <property type="project" value="UniProtKB-EC"/>
</dbReference>
<dbReference type="Gene3D" id="2.120.10.30">
    <property type="entry name" value="TolB, C-terminal domain"/>
    <property type="match status" value="1"/>
</dbReference>
<dbReference type="Proteomes" id="UP000095284">
    <property type="component" value="Unplaced"/>
</dbReference>
<keyword evidence="4" id="KW-0964">Secreted</keyword>
<keyword evidence="13" id="KW-0106">Calcium</keyword>
<reference evidence="20" key="1">
    <citation type="submission" date="2016-11" db="UniProtKB">
        <authorList>
            <consortium name="WormBaseParasite"/>
        </authorList>
    </citation>
    <scope>IDENTIFICATION</scope>
</reference>
<keyword evidence="8 13" id="KW-0862">Zinc</keyword>
<feature type="repeat" description="NHL" evidence="15">
    <location>
        <begin position="178"/>
        <end position="222"/>
    </location>
</feature>
<dbReference type="OrthoDB" id="10018185at2759"/>
<sequence length="381" mass="42243">MARHRLVLLFVSLRVACDADLFYGPEEFPEAAVEAELPLGFGYGLPEEALQQVEQNVVEEPELPQAAADFVPEKFGQVSGVALNSQKQLVVFHRGDREWNQFSFSNKNEFNSSLSPIQNNTITIIDPTDGKIVREHGANQFYMPHGLTIDHDDNIWLTDVGRHQVIKLNKDFQPIFTLGEKMVPGDDNTHFCKPTDVAVAKNGEFFVADGYCNSRVMKFDKEGNFIGSFGHANSGISPKAGEFFVPHSLVLIEDMNMICVADRDNHRIQCFTAGLVPKGAHQRAVIPTGTFVTKAENVGKIMALREKNHYLVGVTNTEPLMNNEYDLFIMDINTGKANTIASGIEDAHSLAVSENGQIFVGQLGPKEVAEFELPTEPTFEE</sequence>
<dbReference type="GO" id="GO:0016020">
    <property type="term" value="C:membrane"/>
    <property type="evidence" value="ECO:0007669"/>
    <property type="project" value="InterPro"/>
</dbReference>
<evidence type="ECO:0000256" key="12">
    <source>
        <dbReference type="PIRSR" id="PIRSR600720-1"/>
    </source>
</evidence>
<feature type="chain" id="PRO_5035359625" description="peptidylamidoglycolate lyase" evidence="16">
    <location>
        <begin position="20"/>
        <end position="381"/>
    </location>
</feature>
<dbReference type="Pfam" id="PF01436">
    <property type="entry name" value="NHL"/>
    <property type="match status" value="3"/>
</dbReference>
<name>A0A1I7S120_BURXY</name>
<dbReference type="InterPro" id="IPR000720">
    <property type="entry name" value="PHM/PAL"/>
</dbReference>
<feature type="binding site" evidence="13">
    <location>
        <position position="247"/>
    </location>
    <ligand>
        <name>Zn(2+)</name>
        <dbReference type="ChEBI" id="CHEBI:29105"/>
        <note>catalytic</note>
    </ligand>
</feature>
<evidence type="ECO:0000256" key="14">
    <source>
        <dbReference type="PIRSR" id="PIRSR600720-3"/>
    </source>
</evidence>
<feature type="binding site" evidence="12">
    <location>
        <position position="211"/>
    </location>
    <ligand>
        <name>a protein</name>
        <dbReference type="ChEBI" id="CHEBI:16541"/>
    </ligand>
    <ligandPart>
        <name>C-terminal Xaa-(2S)-2-hydroxyglycine residue</name>
        <dbReference type="ChEBI" id="CHEBI:142768"/>
    </ligandPart>
</feature>
<dbReference type="GO" id="GO:0046872">
    <property type="term" value="F:metal ion binding"/>
    <property type="evidence" value="ECO:0007669"/>
    <property type="project" value="UniProtKB-KW"/>
</dbReference>
<dbReference type="Proteomes" id="UP000659654">
    <property type="component" value="Unassembled WGS sequence"/>
</dbReference>
<evidence type="ECO:0000313" key="20">
    <source>
        <dbReference type="WBParaSite" id="BXY_0669500.1"/>
    </source>
</evidence>
<feature type="disulfide bond" evidence="14">
    <location>
        <begin position="192"/>
        <end position="212"/>
    </location>
</feature>
<dbReference type="SMR" id="A0A1I7S120"/>
<feature type="disulfide bond" evidence="14">
    <location>
        <begin position="259"/>
        <end position="270"/>
    </location>
</feature>
<feature type="binding site" evidence="13">
    <location>
        <position position="81"/>
    </location>
    <ligand>
        <name>Ca(2+)</name>
        <dbReference type="ChEBI" id="CHEBI:29108"/>
        <note>structural</note>
    </ligand>
</feature>
<evidence type="ECO:0000256" key="5">
    <source>
        <dbReference type="ARBA" id="ARBA00022723"/>
    </source>
</evidence>
<keyword evidence="19" id="KW-1185">Reference proteome</keyword>
<evidence type="ECO:0000313" key="19">
    <source>
        <dbReference type="Proteomes" id="UP000659654"/>
    </source>
</evidence>
<proteinExistence type="predicted"/>
<dbReference type="EC" id="4.3.2.5" evidence="3"/>
<evidence type="ECO:0000256" key="9">
    <source>
        <dbReference type="ARBA" id="ARBA00023157"/>
    </source>
</evidence>
<accession>A0A1I7S120</accession>
<dbReference type="Proteomes" id="UP000582659">
    <property type="component" value="Unassembled WGS sequence"/>
</dbReference>
<keyword evidence="11" id="KW-0456">Lyase</keyword>
<comment type="subcellular location">
    <subcellularLocation>
        <location evidence="2">Secreted</location>
    </subcellularLocation>
</comment>
<dbReference type="eggNOG" id="KOG3567">
    <property type="taxonomic scope" value="Eukaryota"/>
</dbReference>
<feature type="repeat" description="NHL" evidence="15">
    <location>
        <begin position="130"/>
        <end position="171"/>
    </location>
</feature>
<evidence type="ECO:0000256" key="6">
    <source>
        <dbReference type="ARBA" id="ARBA00022729"/>
    </source>
</evidence>
<evidence type="ECO:0000256" key="1">
    <source>
        <dbReference type="ARBA" id="ARBA00000686"/>
    </source>
</evidence>
<evidence type="ECO:0000256" key="15">
    <source>
        <dbReference type="PROSITE-ProRule" id="PRU00504"/>
    </source>
</evidence>
<dbReference type="FunFam" id="2.120.10.30:FF:000083">
    <property type="entry name" value="Peptidyl-glycine alpha-amidating monooxygenase B"/>
    <property type="match status" value="1"/>
</dbReference>
<dbReference type="PROSITE" id="PS51125">
    <property type="entry name" value="NHL"/>
    <property type="match status" value="3"/>
</dbReference>
<dbReference type="EMBL" id="CAJFDI010000001">
    <property type="protein sequence ID" value="CAD5211293.1"/>
    <property type="molecule type" value="Genomic_DNA"/>
</dbReference>
<evidence type="ECO:0000256" key="8">
    <source>
        <dbReference type="ARBA" id="ARBA00022833"/>
    </source>
</evidence>
<feature type="binding site" evidence="12">
    <location>
        <position position="263"/>
    </location>
    <ligand>
        <name>a protein</name>
        <dbReference type="ChEBI" id="CHEBI:16541"/>
    </ligand>
    <ligandPart>
        <name>C-terminal Xaa-(2S)-2-hydroxyglycine residue</name>
        <dbReference type="ChEBI" id="CHEBI:142768"/>
    </ligandPart>
</feature>
<dbReference type="GO" id="GO:0006518">
    <property type="term" value="P:peptide metabolic process"/>
    <property type="evidence" value="ECO:0007669"/>
    <property type="project" value="InterPro"/>
</dbReference>
<evidence type="ECO:0000256" key="11">
    <source>
        <dbReference type="ARBA" id="ARBA00023239"/>
    </source>
</evidence>
<keyword evidence="10" id="KW-0325">Glycoprotein</keyword>
<comment type="catalytic activity">
    <reaction evidence="1">
        <text>a [peptide]-C-terminal (2S)-2-hydroxyglycine = a [peptide]-C-terminal amide + glyoxylate</text>
        <dbReference type="Rhea" id="RHEA:20924"/>
        <dbReference type="Rhea" id="RHEA-COMP:13485"/>
        <dbReference type="Rhea" id="RHEA-COMP:15321"/>
        <dbReference type="ChEBI" id="CHEBI:36655"/>
        <dbReference type="ChEBI" id="CHEBI:137001"/>
        <dbReference type="ChEBI" id="CHEBI:142768"/>
        <dbReference type="EC" id="4.3.2.5"/>
    </reaction>
</comment>
<keyword evidence="7" id="KW-0677">Repeat</keyword>
<feature type="binding site" evidence="13">
    <location>
        <position position="348"/>
    </location>
    <ligand>
        <name>Zn(2+)</name>
        <dbReference type="ChEBI" id="CHEBI:29105"/>
        <note>catalytic</note>
    </ligand>
</feature>
<evidence type="ECO:0000256" key="4">
    <source>
        <dbReference type="ARBA" id="ARBA00022525"/>
    </source>
</evidence>
<dbReference type="EMBL" id="CAJFCV020000001">
    <property type="protein sequence ID" value="CAG9088031.1"/>
    <property type="molecule type" value="Genomic_DNA"/>
</dbReference>
<feature type="signal peptide" evidence="16">
    <location>
        <begin position="1"/>
        <end position="19"/>
    </location>
</feature>
<keyword evidence="5 13" id="KW-0479">Metal-binding</keyword>
<evidence type="ECO:0000313" key="17">
    <source>
        <dbReference type="EMBL" id="CAD5211293.1"/>
    </source>
</evidence>
<gene>
    <name evidence="17" type="ORF">BXYJ_LOCUS2356</name>
</gene>
<dbReference type="PRINTS" id="PR00790">
    <property type="entry name" value="PAMONOXGNASE"/>
</dbReference>
<evidence type="ECO:0000256" key="7">
    <source>
        <dbReference type="ARBA" id="ARBA00022737"/>
    </source>
</evidence>